<feature type="compositionally biased region" description="Basic residues" evidence="1">
    <location>
        <begin position="348"/>
        <end position="358"/>
    </location>
</feature>
<name>A0ABT3SLW6_9MYCO</name>
<gene>
    <name evidence="2" type="ORF">ORI27_27885</name>
</gene>
<keyword evidence="3" id="KW-1185">Reference proteome</keyword>
<accession>A0ABT3SLW6</accession>
<feature type="region of interest" description="Disordered" evidence="1">
    <location>
        <begin position="237"/>
        <end position="358"/>
    </location>
</feature>
<organism evidence="2 3">
    <name type="scientific">Mycobacterium pinniadriaticum</name>
    <dbReference type="NCBI Taxonomy" id="2994102"/>
    <lineage>
        <taxon>Bacteria</taxon>
        <taxon>Bacillati</taxon>
        <taxon>Actinomycetota</taxon>
        <taxon>Actinomycetes</taxon>
        <taxon>Mycobacteriales</taxon>
        <taxon>Mycobacteriaceae</taxon>
        <taxon>Mycobacterium</taxon>
    </lineage>
</organism>
<protein>
    <submittedName>
        <fullName evidence="2">Uncharacterized protein</fullName>
    </submittedName>
</protein>
<sequence length="358" mass="36949">MSASLRRGIGAIFTTGVALVGATAVVANPVSAPPSDVRVPAVKLSVGSTTSSAAHDRALLDAIAHNPGQSSPANLFKRSVAGVVTNITLFGGWAVGDAFWSEPTTAATSGRTLSARPQAPRVAVADLLGGQPAANGPDPDTEGPALQHAVTTVADYVGYISVQVVETSEAAGTLAAAEPRRIATTLTTLARGGVDSAITSALQAAAAPLGPPSMVVKAIRTEVRKRLAELADIVRRSEHRPRMAGPVARPPQVEHSTSLRATLGHRRGSAVNSKSSAPAGPTGKADSGSRKPSAINGATDLSDGNKAVPQKRVSQSQMRQRALASVNRTRDSLQRLGGVLRQVVTPHPLHRPHRAHRR</sequence>
<dbReference type="EMBL" id="JAPJDO010000041">
    <property type="protein sequence ID" value="MCX2940519.1"/>
    <property type="molecule type" value="Genomic_DNA"/>
</dbReference>
<dbReference type="RefSeq" id="WP_266000364.1">
    <property type="nucleotide sequence ID" value="NZ_JAPJDN010000041.1"/>
</dbReference>
<reference evidence="2 3" key="1">
    <citation type="submission" date="2022-11" db="EMBL/GenBank/DDBJ databases">
        <title>Mycobacterium sp. nov.</title>
        <authorList>
            <person name="Papic B."/>
            <person name="Spicic S."/>
            <person name="Duvnjak S."/>
        </authorList>
    </citation>
    <scope>NUCLEOTIDE SEQUENCE [LARGE SCALE GENOMIC DNA]</scope>
    <source>
        <strain evidence="2 3">CVI_P4</strain>
    </source>
</reference>
<evidence type="ECO:0000313" key="3">
    <source>
        <dbReference type="Proteomes" id="UP001300745"/>
    </source>
</evidence>
<dbReference type="Proteomes" id="UP001300745">
    <property type="component" value="Unassembled WGS sequence"/>
</dbReference>
<evidence type="ECO:0000256" key="1">
    <source>
        <dbReference type="SAM" id="MobiDB-lite"/>
    </source>
</evidence>
<evidence type="ECO:0000313" key="2">
    <source>
        <dbReference type="EMBL" id="MCX2940519.1"/>
    </source>
</evidence>
<proteinExistence type="predicted"/>
<comment type="caution">
    <text evidence="2">The sequence shown here is derived from an EMBL/GenBank/DDBJ whole genome shotgun (WGS) entry which is preliminary data.</text>
</comment>